<feature type="domain" description="F-box" evidence="1">
    <location>
        <begin position="40"/>
        <end position="75"/>
    </location>
</feature>
<reference evidence="3" key="1">
    <citation type="journal article" date="2019" name="Sci. Rep.">
        <title>Draft genome of Tanacetum cinerariifolium, the natural source of mosquito coil.</title>
        <authorList>
            <person name="Yamashiro T."/>
            <person name="Shiraishi A."/>
            <person name="Satake H."/>
            <person name="Nakayama K."/>
        </authorList>
    </citation>
    <scope>NUCLEOTIDE SEQUENCE</scope>
</reference>
<dbReference type="NCBIfam" id="TIGR01640">
    <property type="entry name" value="F_box_assoc_1"/>
    <property type="match status" value="1"/>
</dbReference>
<dbReference type="InterPro" id="IPR055290">
    <property type="entry name" value="At3g26010-like"/>
</dbReference>
<dbReference type="Pfam" id="PF00646">
    <property type="entry name" value="F-box"/>
    <property type="match status" value="1"/>
</dbReference>
<evidence type="ECO:0000259" key="2">
    <source>
        <dbReference type="Pfam" id="PF07734"/>
    </source>
</evidence>
<dbReference type="InterPro" id="IPR036047">
    <property type="entry name" value="F-box-like_dom_sf"/>
</dbReference>
<dbReference type="Pfam" id="PF07734">
    <property type="entry name" value="FBA_1"/>
    <property type="match status" value="1"/>
</dbReference>
<dbReference type="PANTHER" id="PTHR35546:SF134">
    <property type="entry name" value="F-BOX ASSOCIATED DOMAIN-CONTAINING PROTEIN"/>
    <property type="match status" value="1"/>
</dbReference>
<dbReference type="EMBL" id="BKCJ010000454">
    <property type="protein sequence ID" value="GEU33350.1"/>
    <property type="molecule type" value="Genomic_DNA"/>
</dbReference>
<evidence type="ECO:0000313" key="3">
    <source>
        <dbReference type="EMBL" id="GEU33350.1"/>
    </source>
</evidence>
<feature type="domain" description="F-box associated beta-propeller type 1" evidence="2">
    <location>
        <begin position="101"/>
        <end position="401"/>
    </location>
</feature>
<proteinExistence type="predicted"/>
<dbReference type="InterPro" id="IPR001810">
    <property type="entry name" value="F-box_dom"/>
</dbReference>
<protein>
    <submittedName>
        <fullName evidence="3">Uncharacterized protein</fullName>
    </submittedName>
</protein>
<comment type="caution">
    <text evidence="3">The sequence shown here is derived from an EMBL/GenBank/DDBJ whole genome shotgun (WGS) entry which is preliminary data.</text>
</comment>
<accession>A0A6L2J9I7</accession>
<organism evidence="3">
    <name type="scientific">Tanacetum cinerariifolium</name>
    <name type="common">Dalmatian daisy</name>
    <name type="synonym">Chrysanthemum cinerariifolium</name>
    <dbReference type="NCBI Taxonomy" id="118510"/>
    <lineage>
        <taxon>Eukaryota</taxon>
        <taxon>Viridiplantae</taxon>
        <taxon>Streptophyta</taxon>
        <taxon>Embryophyta</taxon>
        <taxon>Tracheophyta</taxon>
        <taxon>Spermatophyta</taxon>
        <taxon>Magnoliopsida</taxon>
        <taxon>eudicotyledons</taxon>
        <taxon>Gunneridae</taxon>
        <taxon>Pentapetalae</taxon>
        <taxon>asterids</taxon>
        <taxon>campanulids</taxon>
        <taxon>Asterales</taxon>
        <taxon>Asteraceae</taxon>
        <taxon>Asteroideae</taxon>
        <taxon>Anthemideae</taxon>
        <taxon>Anthemidinae</taxon>
        <taxon>Tanacetum</taxon>
    </lineage>
</organism>
<sequence length="402" mass="45720">MKAIGGGSSESVTGDDDDGRASKKAFNKLPSSMHKVMSNDDLLIEILLLLPLVSLNLFKRVSKHWLSLITSPSFMIRRTQISAFVPASGLFTLQEAWSSSYNFLSFDSRKKVKRSIVFIPDLETGTKSKIKQSCNGLLLCRDYNNHYYICNPLFSMFKILPPIHPLNSIPSSCFNDFRMAFDPTKSPHYKVVHVGGAQDAADVYGPSIKIQTYSSETGVWTVSDDHFPSSSFFGFWNGIYSNGAIHWISHSNDPFHFKLEIVDRLVLTNIPTPQTLEGEVNDDRKLFGSYGSLLLLCKAPYRSRKFNIYEMKNGCSEWLIKYFVNLDNMLRRTWKLPEDWGCNNIWSIFFGEREEDSFMVIELSGKVLQYKFVTKTVTKLLDLGEGVGRCEHHDFVASFVQV</sequence>
<dbReference type="AlphaFoldDB" id="A0A6L2J9I7"/>
<gene>
    <name evidence="3" type="ORF">Tci_005328</name>
</gene>
<dbReference type="InterPro" id="IPR006527">
    <property type="entry name" value="F-box-assoc_dom_typ1"/>
</dbReference>
<name>A0A6L2J9I7_TANCI</name>
<dbReference type="PANTHER" id="PTHR35546">
    <property type="entry name" value="F-BOX PROTEIN INTERACTION DOMAIN PROTEIN-RELATED"/>
    <property type="match status" value="1"/>
</dbReference>
<evidence type="ECO:0000259" key="1">
    <source>
        <dbReference type="Pfam" id="PF00646"/>
    </source>
</evidence>
<dbReference type="InterPro" id="IPR017451">
    <property type="entry name" value="F-box-assoc_interact_dom"/>
</dbReference>
<dbReference type="SUPFAM" id="SSF81383">
    <property type="entry name" value="F-box domain"/>
    <property type="match status" value="1"/>
</dbReference>